<evidence type="ECO:0000256" key="3">
    <source>
        <dbReference type="SAM" id="Phobius"/>
    </source>
</evidence>
<evidence type="ECO:0000256" key="1">
    <source>
        <dbReference type="ARBA" id="ARBA00022737"/>
    </source>
</evidence>
<keyword evidence="3" id="KW-0472">Membrane</keyword>
<comment type="caution">
    <text evidence="5">The sequence shown here is derived from an EMBL/GenBank/DDBJ whole genome shotgun (WGS) entry which is preliminary data.</text>
</comment>
<dbReference type="InterPro" id="IPR001715">
    <property type="entry name" value="CH_dom"/>
</dbReference>
<organism evidence="5 6">
    <name type="scientific">Ridgeia piscesae</name>
    <name type="common">Tubeworm</name>
    <dbReference type="NCBI Taxonomy" id="27915"/>
    <lineage>
        <taxon>Eukaryota</taxon>
        <taxon>Metazoa</taxon>
        <taxon>Spiralia</taxon>
        <taxon>Lophotrochozoa</taxon>
        <taxon>Annelida</taxon>
        <taxon>Polychaeta</taxon>
        <taxon>Sedentaria</taxon>
        <taxon>Canalipalpata</taxon>
        <taxon>Sabellida</taxon>
        <taxon>Siboglinidae</taxon>
        <taxon>Ridgeia</taxon>
    </lineage>
</organism>
<dbReference type="SUPFAM" id="SSF47576">
    <property type="entry name" value="Calponin-homology domain, CH-domain"/>
    <property type="match status" value="1"/>
</dbReference>
<dbReference type="InterPro" id="IPR036872">
    <property type="entry name" value="CH_dom_sf"/>
</dbReference>
<gene>
    <name evidence="5" type="ORF">NP493_2g12000</name>
</gene>
<keyword evidence="6" id="KW-1185">Reference proteome</keyword>
<dbReference type="Pfam" id="PF00307">
    <property type="entry name" value="CH"/>
    <property type="match status" value="1"/>
</dbReference>
<dbReference type="EMBL" id="JAODUO010000002">
    <property type="protein sequence ID" value="KAK2194134.1"/>
    <property type="molecule type" value="Genomic_DNA"/>
</dbReference>
<dbReference type="SMART" id="SM00033">
    <property type="entry name" value="CH"/>
    <property type="match status" value="1"/>
</dbReference>
<dbReference type="Proteomes" id="UP001209878">
    <property type="component" value="Unassembled WGS sequence"/>
</dbReference>
<dbReference type="PANTHER" id="PTHR11915">
    <property type="entry name" value="SPECTRIN/FILAMIN RELATED CYTOSKELETAL PROTEIN"/>
    <property type="match status" value="1"/>
</dbReference>
<dbReference type="PROSITE" id="PS50021">
    <property type="entry name" value="CH"/>
    <property type="match status" value="1"/>
</dbReference>
<keyword evidence="2" id="KW-0009">Actin-binding</keyword>
<feature type="transmembrane region" description="Helical" evidence="3">
    <location>
        <begin position="107"/>
        <end position="130"/>
    </location>
</feature>
<feature type="transmembrane region" description="Helical" evidence="3">
    <location>
        <begin position="76"/>
        <end position="95"/>
    </location>
</feature>
<evidence type="ECO:0000313" key="6">
    <source>
        <dbReference type="Proteomes" id="UP001209878"/>
    </source>
</evidence>
<dbReference type="GO" id="GO:0003779">
    <property type="term" value="F:actin binding"/>
    <property type="evidence" value="ECO:0007669"/>
    <property type="project" value="UniProtKB-KW"/>
</dbReference>
<protein>
    <recommendedName>
        <fullName evidence="4">Calponin-homology (CH) domain-containing protein</fullName>
    </recommendedName>
</protein>
<dbReference type="Gene3D" id="1.10.418.10">
    <property type="entry name" value="Calponin-like domain"/>
    <property type="match status" value="1"/>
</dbReference>
<feature type="domain" description="Calponin-homology (CH)" evidence="4">
    <location>
        <begin position="1"/>
        <end position="89"/>
    </location>
</feature>
<dbReference type="CDD" id="cd21188">
    <property type="entry name" value="CH_PLEC-like_rpt1"/>
    <property type="match status" value="1"/>
</dbReference>
<dbReference type="AlphaFoldDB" id="A0AAD9PG97"/>
<accession>A0AAD9PG97</accession>
<evidence type="ECO:0000313" key="5">
    <source>
        <dbReference type="EMBL" id="KAK2194134.1"/>
    </source>
</evidence>
<reference evidence="5" key="1">
    <citation type="journal article" date="2023" name="Mol. Biol. Evol.">
        <title>Third-Generation Sequencing Reveals the Adaptive Role of the Epigenome in Three Deep-Sea Polychaetes.</title>
        <authorList>
            <person name="Perez M."/>
            <person name="Aroh O."/>
            <person name="Sun Y."/>
            <person name="Lan Y."/>
            <person name="Juniper S.K."/>
            <person name="Young C.R."/>
            <person name="Angers B."/>
            <person name="Qian P.Y."/>
        </authorList>
    </citation>
    <scope>NUCLEOTIDE SEQUENCE</scope>
    <source>
        <strain evidence="5">R07B-5</strain>
    </source>
</reference>
<evidence type="ECO:0000256" key="2">
    <source>
        <dbReference type="ARBA" id="ARBA00023203"/>
    </source>
</evidence>
<dbReference type="PROSITE" id="PS00020">
    <property type="entry name" value="ACTININ_2"/>
    <property type="match status" value="1"/>
</dbReference>
<dbReference type="FunFam" id="1.10.418.10:FF:000089">
    <property type="entry name" value="Spectrin beta chain"/>
    <property type="match status" value="1"/>
</dbReference>
<keyword evidence="1" id="KW-0677">Repeat</keyword>
<dbReference type="InterPro" id="IPR001589">
    <property type="entry name" value="Actinin_actin-bd_CS"/>
</dbReference>
<keyword evidence="3" id="KW-0812">Transmembrane</keyword>
<sequence>MKAKQRVVNLFEDLRDGNSLISLLEVLSQEPLPRERGRMRFHKLQNVRIALDFLRSKGIRLVNIRPDEITDGNPKLTLGLIWTIILHFQFTVYMATSSYLSTAQASLFSFIFFKVPTFSALQLATVTAMFRYTRHQRCRHRGPAGEPAGGASEEYIYDFVSRPMAVVMHRRVRRTCHRSDVLTQTVKVTRDTVQHTSLSRCDTIRHASSSRCGIIRHGSPSRRDVIRHSSPSRRDVIRHASPSRRDTCSIRSARTGCVHKVLVTLEEMVHFSRTEHFEEVTSVK</sequence>
<keyword evidence="3" id="KW-1133">Transmembrane helix</keyword>
<evidence type="ECO:0000259" key="4">
    <source>
        <dbReference type="PROSITE" id="PS50021"/>
    </source>
</evidence>
<proteinExistence type="predicted"/>
<name>A0AAD9PG97_RIDPI</name>